<gene>
    <name evidence="3" type="primary">LOC108620446</name>
</gene>
<feature type="non-terminal residue" evidence="3">
    <location>
        <position position="532"/>
    </location>
</feature>
<feature type="compositionally biased region" description="Polar residues" evidence="1">
    <location>
        <begin position="322"/>
        <end position="331"/>
    </location>
</feature>
<sequence length="532" mass="55068">MPDASPPLTTLPGTGANESRTTVNEIEMAAESTNIQTVSLISTTLLTSKPATPNGDNQHLNTGTDNVPHTIKHPSVTCSTPVTSASISGCESYLASESAHCGPELNPCTTTKGTTLSTKKIVTSHGMDTISLGPPLTPVTIASLHGSFAERTSNVVLSANYNPNDHQQLIIDGRTTAGAVEPHKNVNVSLSTSSSSVANGFVCTHSSVSSSAAGKSLLNVSPHSGNKVLPIPSNTVVGSAVVAASTITKTSVSTGTSSVGAAGSSLVFHGAAPLMSHSSAGLPMLIQATPYRSPFPNYSTLYTPYNNITHGQYLPSVISMGNSNTSSLSQRSDNRSCRETQPMTSLKMPVTSASTLNQQSANIAGLRPITPLGYMISNNSTTQVLGTIPITTTTVPSLHSTQSHLLPAAFNTSAPGPPISTTQLSTSAGITVVTSQTQPCAPILPQTGYQSHVPQVINSYPQFAHSTSTTQQSLLRCTTTSTISTSNTTVLTVQSLITATPSPSINTSVAPSSVIQKILSPKIDSRDRETSY</sequence>
<proteinExistence type="predicted"/>
<evidence type="ECO:0000256" key="1">
    <source>
        <dbReference type="SAM" id="MobiDB-lite"/>
    </source>
</evidence>
<dbReference type="Proteomes" id="UP000694904">
    <property type="component" value="Unplaced"/>
</dbReference>
<accession>A0ABM1Q053</accession>
<organism evidence="2 3">
    <name type="scientific">Drosophila arizonae</name>
    <name type="common">Fruit fly</name>
    <dbReference type="NCBI Taxonomy" id="7263"/>
    <lineage>
        <taxon>Eukaryota</taxon>
        <taxon>Metazoa</taxon>
        <taxon>Ecdysozoa</taxon>
        <taxon>Arthropoda</taxon>
        <taxon>Hexapoda</taxon>
        <taxon>Insecta</taxon>
        <taxon>Pterygota</taxon>
        <taxon>Neoptera</taxon>
        <taxon>Endopterygota</taxon>
        <taxon>Diptera</taxon>
        <taxon>Brachycera</taxon>
        <taxon>Muscomorpha</taxon>
        <taxon>Ephydroidea</taxon>
        <taxon>Drosophilidae</taxon>
        <taxon>Drosophila</taxon>
    </lineage>
</organism>
<reference evidence="3" key="1">
    <citation type="submission" date="2025-08" db="UniProtKB">
        <authorList>
            <consortium name="RefSeq"/>
        </authorList>
    </citation>
    <scope>IDENTIFICATION</scope>
    <source>
        <tissue evidence="3">Whole organism</tissue>
    </source>
</reference>
<evidence type="ECO:0000313" key="2">
    <source>
        <dbReference type="Proteomes" id="UP000694904"/>
    </source>
</evidence>
<protein>
    <submittedName>
        <fullName evidence="3">Mucin-5AC-like</fullName>
    </submittedName>
</protein>
<name>A0ABM1Q053_DROAR</name>
<evidence type="ECO:0000313" key="3">
    <source>
        <dbReference type="RefSeq" id="XP_017872839.1"/>
    </source>
</evidence>
<dbReference type="RefSeq" id="XP_017872839.1">
    <property type="nucleotide sequence ID" value="XM_018017350.1"/>
</dbReference>
<dbReference type="GeneID" id="108620446"/>
<feature type="region of interest" description="Disordered" evidence="1">
    <location>
        <begin position="322"/>
        <end position="346"/>
    </location>
</feature>
<keyword evidence="2" id="KW-1185">Reference proteome</keyword>